<dbReference type="EMBL" id="QGDL01000015">
    <property type="protein sequence ID" value="PWJ23210.1"/>
    <property type="molecule type" value="Genomic_DNA"/>
</dbReference>
<accession>A0A2Y9BP04</accession>
<dbReference type="InterPro" id="IPR011747">
    <property type="entry name" value="CHP02241"/>
</dbReference>
<comment type="caution">
    <text evidence="1">The sequence shown here is derived from an EMBL/GenBank/DDBJ whole genome shotgun (WGS) entry which is preliminary data.</text>
</comment>
<dbReference type="Proteomes" id="UP000245845">
    <property type="component" value="Unassembled WGS sequence"/>
</dbReference>
<keyword evidence="2" id="KW-1185">Reference proteome</keyword>
<dbReference type="OrthoDB" id="73314at2"/>
<dbReference type="RefSeq" id="WP_109733196.1">
    <property type="nucleotide sequence ID" value="NZ_BAAACK010000023.1"/>
</dbReference>
<dbReference type="GO" id="GO:0005198">
    <property type="term" value="F:structural molecule activity"/>
    <property type="evidence" value="ECO:0007669"/>
    <property type="project" value="InterPro"/>
</dbReference>
<evidence type="ECO:0000313" key="2">
    <source>
        <dbReference type="Proteomes" id="UP000245845"/>
    </source>
</evidence>
<dbReference type="PANTHER" id="PTHR38009">
    <property type="entry name" value="CONSERVED HYPOTHETICAL PHAGE TAIL PROTEIN"/>
    <property type="match status" value="1"/>
</dbReference>
<dbReference type="Pfam" id="PF06841">
    <property type="entry name" value="Phage_T4_gp19"/>
    <property type="match status" value="1"/>
</dbReference>
<evidence type="ECO:0000313" key="1">
    <source>
        <dbReference type="EMBL" id="PWJ23210.1"/>
    </source>
</evidence>
<organism evidence="1 2">
    <name type="scientific">Faecalicatena orotica</name>
    <dbReference type="NCBI Taxonomy" id="1544"/>
    <lineage>
        <taxon>Bacteria</taxon>
        <taxon>Bacillati</taxon>
        <taxon>Bacillota</taxon>
        <taxon>Clostridia</taxon>
        <taxon>Lachnospirales</taxon>
        <taxon>Lachnospiraceae</taxon>
        <taxon>Faecalicatena</taxon>
    </lineage>
</organism>
<name>A0A2Y9BP04_9FIRM</name>
<reference evidence="1 2" key="1">
    <citation type="submission" date="2018-05" db="EMBL/GenBank/DDBJ databases">
        <title>The Hungate 1000. A catalogue of reference genomes from the rumen microbiome.</title>
        <authorList>
            <person name="Kelly W."/>
        </authorList>
    </citation>
    <scope>NUCLEOTIDE SEQUENCE [LARGE SCALE GENOMIC DNA]</scope>
    <source>
        <strain evidence="1 2">NLAE-zl-C242</strain>
    </source>
</reference>
<proteinExistence type="predicted"/>
<gene>
    <name evidence="1" type="ORF">A8806_115145</name>
</gene>
<protein>
    <submittedName>
        <fullName evidence="1">Phage tail-like protein</fullName>
    </submittedName>
</protein>
<dbReference type="PANTHER" id="PTHR38009:SF1">
    <property type="entry name" value="CONSERVED HYPOTHETICAL PHAGE TAIL PROTEIN"/>
    <property type="match status" value="1"/>
</dbReference>
<dbReference type="NCBIfam" id="TIGR02241">
    <property type="entry name" value="conserved hypothetical phage tail region protein"/>
    <property type="match status" value="1"/>
</dbReference>
<sequence length="142" mass="16151">MASIYSLKKFCYIVLIDSKEVGGFSEISTTDITTDPIEYREGTSSVNTVYKQSGHVKYGNVTLKWGFVTSAEFIIWLQSAGDRACERKTIKIQLRDDLNRVAAEWEIMNAWPVKYTSEDLDNSSNEIPIESMELAHEGIKRM</sequence>
<dbReference type="InterPro" id="IPR010667">
    <property type="entry name" value="Phage_T4_Gp19"/>
</dbReference>
<dbReference type="AlphaFoldDB" id="A0A2Y9BP04"/>